<dbReference type="Gene3D" id="3.90.79.10">
    <property type="entry name" value="Nucleoside Triphosphate Pyrophosphohydrolase"/>
    <property type="match status" value="1"/>
</dbReference>
<dbReference type="EMBL" id="FWFP01000015">
    <property type="protein sequence ID" value="SLN75081.1"/>
    <property type="molecule type" value="Genomic_DNA"/>
</dbReference>
<evidence type="ECO:0000313" key="4">
    <source>
        <dbReference type="EMBL" id="SLN75081.1"/>
    </source>
</evidence>
<name>A0A1X7ABE7_9RHOB</name>
<reference evidence="5" key="1">
    <citation type="submission" date="2017-03" db="EMBL/GenBank/DDBJ databases">
        <authorList>
            <person name="Rodrigo-Torres L."/>
            <person name="Arahal R.D."/>
            <person name="Lucena T."/>
        </authorList>
    </citation>
    <scope>NUCLEOTIDE SEQUENCE [LARGE SCALE GENOMIC DNA]</scope>
    <source>
        <strain evidence="5">CECT 8411</strain>
    </source>
</reference>
<dbReference type="Pfam" id="PF00293">
    <property type="entry name" value="NUDIX"/>
    <property type="match status" value="1"/>
</dbReference>
<dbReference type="RefSeq" id="WP_085824565.1">
    <property type="nucleotide sequence ID" value="NZ_FWFP01000015.1"/>
</dbReference>
<evidence type="ECO:0000256" key="2">
    <source>
        <dbReference type="ARBA" id="ARBA00022801"/>
    </source>
</evidence>
<dbReference type="InterPro" id="IPR000086">
    <property type="entry name" value="NUDIX_hydrolase_dom"/>
</dbReference>
<dbReference type="Pfam" id="PF12535">
    <property type="entry name" value="Nudix_N"/>
    <property type="match status" value="1"/>
</dbReference>
<keyword evidence="2 4" id="KW-0378">Hydrolase</keyword>
<dbReference type="PROSITE" id="PS51462">
    <property type="entry name" value="NUDIX"/>
    <property type="match status" value="1"/>
</dbReference>
<dbReference type="EC" id="3.6.1.22" evidence="4"/>
<dbReference type="SUPFAM" id="SSF55811">
    <property type="entry name" value="Nudix"/>
    <property type="match status" value="1"/>
</dbReference>
<comment type="cofactor">
    <cofactor evidence="1">
        <name>Mg(2+)</name>
        <dbReference type="ChEBI" id="CHEBI:18420"/>
    </cofactor>
</comment>
<dbReference type="InterPro" id="IPR015797">
    <property type="entry name" value="NUDIX_hydrolase-like_dom_sf"/>
</dbReference>
<dbReference type="InterPro" id="IPR059176">
    <property type="entry name" value="UDP-X_N"/>
</dbReference>
<protein>
    <submittedName>
        <fullName evidence="4">NADH pyrophosphatase</fullName>
        <ecNumber evidence="4">3.6.1.22</ecNumber>
    </submittedName>
</protein>
<dbReference type="CDD" id="cd04672">
    <property type="entry name" value="NUDIX_CDP-Chase_like"/>
    <property type="match status" value="1"/>
</dbReference>
<dbReference type="Proteomes" id="UP000193778">
    <property type="component" value="Unassembled WGS sequence"/>
</dbReference>
<dbReference type="AlphaFoldDB" id="A0A1X7ABE7"/>
<keyword evidence="5" id="KW-1185">Reference proteome</keyword>
<dbReference type="PANTHER" id="PTHR43046">
    <property type="entry name" value="GDP-MANNOSE MANNOSYL HYDROLASE"/>
    <property type="match status" value="1"/>
</dbReference>
<feature type="domain" description="Nudix hydrolase" evidence="3">
    <location>
        <begin position="74"/>
        <end position="201"/>
    </location>
</feature>
<accession>A0A1X7ABE7</accession>
<gene>
    <name evidence="4" type="primary">nudC_2</name>
    <name evidence="4" type="ORF">RUM8411_04118</name>
</gene>
<sequence length="214" mass="24150">MRQDSTAQEDIWLARIKRLLALSETGQHFTKDPFDRERYDEIAEIARAMLADLGGVPVSQIQGLFHDHQGGYATPSLDIRGAVFRDGRILLVRERSDGLWAMPGGFADIGSSPAENIEREVLEEAGLNVRAERLFAVRHKARHPYPQDPKDFYKLFFLCRQIDNADPTIGLETSGAGFFPSDDLPELSPSRIILQDILEAFKAHYADQDYTVFD</sequence>
<dbReference type="GO" id="GO:0016787">
    <property type="term" value="F:hydrolase activity"/>
    <property type="evidence" value="ECO:0007669"/>
    <property type="project" value="UniProtKB-KW"/>
</dbReference>
<dbReference type="Gene3D" id="6.10.250.1120">
    <property type="match status" value="1"/>
</dbReference>
<evidence type="ECO:0000313" key="5">
    <source>
        <dbReference type="Proteomes" id="UP000193778"/>
    </source>
</evidence>
<dbReference type="PANTHER" id="PTHR43046:SF16">
    <property type="entry name" value="ADP-RIBOSE PYROPHOSPHATASE YJHB-RELATED"/>
    <property type="match status" value="1"/>
</dbReference>
<evidence type="ECO:0000256" key="1">
    <source>
        <dbReference type="ARBA" id="ARBA00001946"/>
    </source>
</evidence>
<organism evidence="4 5">
    <name type="scientific">Ruegeria meonggei</name>
    <dbReference type="NCBI Taxonomy" id="1446476"/>
    <lineage>
        <taxon>Bacteria</taxon>
        <taxon>Pseudomonadati</taxon>
        <taxon>Pseudomonadota</taxon>
        <taxon>Alphaproteobacteria</taxon>
        <taxon>Rhodobacterales</taxon>
        <taxon>Roseobacteraceae</taxon>
        <taxon>Ruegeria</taxon>
    </lineage>
</organism>
<proteinExistence type="predicted"/>
<evidence type="ECO:0000259" key="3">
    <source>
        <dbReference type="PROSITE" id="PS51462"/>
    </source>
</evidence>
<dbReference type="OrthoDB" id="9761969at2"/>